<feature type="compositionally biased region" description="Low complexity" evidence="2">
    <location>
        <begin position="49"/>
        <end position="60"/>
    </location>
</feature>
<name>A0AAF0CCS4_9GAMM</name>
<feature type="compositionally biased region" description="Polar residues" evidence="2">
    <location>
        <begin position="38"/>
        <end position="48"/>
    </location>
</feature>
<gene>
    <name evidence="3" type="ORF">SG34_032570</name>
</gene>
<dbReference type="EMBL" id="CP059734">
    <property type="protein sequence ID" value="WDE08653.1"/>
    <property type="molecule type" value="Genomic_DNA"/>
</dbReference>
<dbReference type="RefSeq" id="WP_044840610.1">
    <property type="nucleotide sequence ID" value="NZ_CP059734.1"/>
</dbReference>
<evidence type="ECO:0000256" key="1">
    <source>
        <dbReference type="SAM" id="Coils"/>
    </source>
</evidence>
<reference evidence="3 4" key="1">
    <citation type="journal article" date="2015" name="Genome Announc.">
        <title>Draft Genome Sequences of Marine Isolates of Thalassomonas viridans and Thalassomonas actiniarum.</title>
        <authorList>
            <person name="Olonade I."/>
            <person name="van Zyl L.J."/>
            <person name="Trindade M."/>
        </authorList>
    </citation>
    <scope>NUCLEOTIDE SEQUENCE [LARGE SCALE GENOMIC DNA]</scope>
    <source>
        <strain evidence="3 4">XOM25</strain>
    </source>
</reference>
<sequence length="394" mass="43856">MMYRVQGTENTPATQITQATQATPDHVYRLSSTSSTSVATLPKTTQDRLTSTSVSHHTLSQHGDEATMNKAEQKKMWREQSVNKAIEDHKIEMNNAFHSIGCEKKPGTVLQQLGEIKKKAVRAYYTEHAKLSGQAPSDWGVLEKSERLKLLGDAKDVREKVWSELVLRGIKIADPDRDKQTMIEILSVKQAPKSSHNTEAVNEPSSVVEVAAGKDIIQGSLLNSFKIAIAMKIANCEMTSDSALNNSLNNSLNHLNDLNDSLNDSLNDLNDSIKNLRDKKLGSFQILFSSKLKAHKQALAEIQALEQEQAQAQAQIQALEQALEQAQAKAEDLYTFSNLSPDVRVEKFNSAINTNDYQEKLAKLSELGFGKEVIRNHGKTLNDLFQSFRKVNQQ</sequence>
<dbReference type="AlphaFoldDB" id="A0AAF0CCS4"/>
<organism evidence="3 4">
    <name type="scientific">Thalassomonas viridans</name>
    <dbReference type="NCBI Taxonomy" id="137584"/>
    <lineage>
        <taxon>Bacteria</taxon>
        <taxon>Pseudomonadati</taxon>
        <taxon>Pseudomonadota</taxon>
        <taxon>Gammaproteobacteria</taxon>
        <taxon>Alteromonadales</taxon>
        <taxon>Colwelliaceae</taxon>
        <taxon>Thalassomonas</taxon>
    </lineage>
</organism>
<feature type="coiled-coil region" evidence="1">
    <location>
        <begin position="245"/>
        <end position="336"/>
    </location>
</feature>
<keyword evidence="4" id="KW-1185">Reference proteome</keyword>
<keyword evidence="1" id="KW-0175">Coiled coil</keyword>
<feature type="region of interest" description="Disordered" evidence="2">
    <location>
        <begin position="32"/>
        <end position="69"/>
    </location>
</feature>
<evidence type="ECO:0000313" key="3">
    <source>
        <dbReference type="EMBL" id="WDE08653.1"/>
    </source>
</evidence>
<evidence type="ECO:0000256" key="2">
    <source>
        <dbReference type="SAM" id="MobiDB-lite"/>
    </source>
</evidence>
<reference evidence="3 4" key="2">
    <citation type="journal article" date="2022" name="Mar. Drugs">
        <title>Bioassay-Guided Fractionation Leads to the Detection of Cholic Acid Generated by the Rare Thalassomonas sp.</title>
        <authorList>
            <person name="Pheiffer F."/>
            <person name="Schneider Y.K."/>
            <person name="Hansen E.H."/>
            <person name="Andersen J.H."/>
            <person name="Isaksson J."/>
            <person name="Busche T."/>
            <person name="R C."/>
            <person name="Kalinowski J."/>
            <person name="Zyl L.V."/>
            <person name="Trindade M."/>
        </authorList>
    </citation>
    <scope>NUCLEOTIDE SEQUENCE [LARGE SCALE GENOMIC DNA]</scope>
    <source>
        <strain evidence="3 4">XOM25</strain>
    </source>
</reference>
<dbReference type="KEGG" id="tvd:SG34_032570"/>
<accession>A0AAF0CCS4</accession>
<evidence type="ECO:0000313" key="4">
    <source>
        <dbReference type="Proteomes" id="UP000032352"/>
    </source>
</evidence>
<proteinExistence type="predicted"/>
<protein>
    <submittedName>
        <fullName evidence="3">Uncharacterized protein</fullName>
    </submittedName>
</protein>
<dbReference type="Proteomes" id="UP000032352">
    <property type="component" value="Chromosome pTvir"/>
</dbReference>